<keyword evidence="1" id="KW-0812">Transmembrane</keyword>
<keyword evidence="1" id="KW-1133">Transmembrane helix</keyword>
<protein>
    <submittedName>
        <fullName evidence="2">Uncharacterized protein</fullName>
    </submittedName>
</protein>
<dbReference type="Proteomes" id="UP000199065">
    <property type="component" value="Unassembled WGS sequence"/>
</dbReference>
<dbReference type="EMBL" id="FOPJ01000013">
    <property type="protein sequence ID" value="SFG75689.1"/>
    <property type="molecule type" value="Genomic_DNA"/>
</dbReference>
<accession>A0A1I2UH33</accession>
<gene>
    <name evidence="2" type="ORF">SAMN05660282_01853</name>
</gene>
<feature type="transmembrane region" description="Helical" evidence="1">
    <location>
        <begin position="12"/>
        <end position="36"/>
    </location>
</feature>
<keyword evidence="1" id="KW-0472">Membrane</keyword>
<dbReference type="RefSeq" id="WP_092286662.1">
    <property type="nucleotide sequence ID" value="NZ_FOPJ01000013.1"/>
</dbReference>
<proteinExistence type="predicted"/>
<evidence type="ECO:0000256" key="1">
    <source>
        <dbReference type="SAM" id="Phobius"/>
    </source>
</evidence>
<dbReference type="AlphaFoldDB" id="A0A1I2UH33"/>
<sequence length="97" mass="10233">MQTSRLSRFSTPQLASASTTLIAVGIIWVAVVAYRFYAKGITGEWGNIALGSIGLGIGLPLLYCALSRKKNDAVWIGMSLLSTAFLAIALGYGSHAL</sequence>
<evidence type="ECO:0000313" key="2">
    <source>
        <dbReference type="EMBL" id="SFG75689.1"/>
    </source>
</evidence>
<keyword evidence="3" id="KW-1185">Reference proteome</keyword>
<name>A0A1I2UH33_9CORY</name>
<feature type="transmembrane region" description="Helical" evidence="1">
    <location>
        <begin position="48"/>
        <end position="66"/>
    </location>
</feature>
<evidence type="ECO:0000313" key="3">
    <source>
        <dbReference type="Proteomes" id="UP000199065"/>
    </source>
</evidence>
<reference evidence="2 3" key="1">
    <citation type="submission" date="2016-10" db="EMBL/GenBank/DDBJ databases">
        <authorList>
            <person name="de Groot N.N."/>
        </authorList>
    </citation>
    <scope>NUCLEOTIDE SEQUENCE [LARGE SCALE GENOMIC DNA]</scope>
    <source>
        <strain>J11</strain>
        <strain evidence="3">PG 39</strain>
    </source>
</reference>
<feature type="transmembrane region" description="Helical" evidence="1">
    <location>
        <begin position="73"/>
        <end position="92"/>
    </location>
</feature>
<organism evidence="2 3">
    <name type="scientific">Corynebacterium spheniscorum</name>
    <dbReference type="NCBI Taxonomy" id="185761"/>
    <lineage>
        <taxon>Bacteria</taxon>
        <taxon>Bacillati</taxon>
        <taxon>Actinomycetota</taxon>
        <taxon>Actinomycetes</taxon>
        <taxon>Mycobacteriales</taxon>
        <taxon>Corynebacteriaceae</taxon>
        <taxon>Corynebacterium</taxon>
    </lineage>
</organism>